<dbReference type="AlphaFoldDB" id="A0A023X1B1"/>
<feature type="transmembrane region" description="Helical" evidence="8">
    <location>
        <begin position="79"/>
        <end position="97"/>
    </location>
</feature>
<dbReference type="PANTHER" id="PTHR42703:SF1">
    <property type="entry name" value="NA(+)_H(+) ANTIPORTER SUBUNIT D1"/>
    <property type="match status" value="1"/>
</dbReference>
<feature type="transmembrane region" description="Helical" evidence="8">
    <location>
        <begin position="443"/>
        <end position="463"/>
    </location>
</feature>
<keyword evidence="3" id="KW-1003">Cell membrane</keyword>
<evidence type="ECO:0000313" key="12">
    <source>
        <dbReference type="Proteomes" id="UP000025229"/>
    </source>
</evidence>
<feature type="transmembrane region" description="Helical" evidence="8">
    <location>
        <begin position="163"/>
        <end position="185"/>
    </location>
</feature>
<dbReference type="HOGENOM" id="CLU_022930_0_0_11"/>
<accession>A0A023X1B1</accession>
<feature type="transmembrane region" description="Helical" evidence="8">
    <location>
        <begin position="469"/>
        <end position="496"/>
    </location>
</feature>
<evidence type="ECO:0000256" key="5">
    <source>
        <dbReference type="ARBA" id="ARBA00022989"/>
    </source>
</evidence>
<proteinExistence type="inferred from homology"/>
<evidence type="ECO:0000313" key="10">
    <source>
        <dbReference type="EMBL" id="AHY46262.1"/>
    </source>
</evidence>
<keyword evidence="5 8" id="KW-1133">Transmembrane helix</keyword>
<keyword evidence="6 8" id="KW-0472">Membrane</keyword>
<feature type="transmembrane region" description="Helical" evidence="8">
    <location>
        <begin position="205"/>
        <end position="227"/>
    </location>
</feature>
<feature type="transmembrane region" description="Helical" evidence="8">
    <location>
        <begin position="36"/>
        <end position="59"/>
    </location>
</feature>
<evidence type="ECO:0000256" key="1">
    <source>
        <dbReference type="ARBA" id="ARBA00004651"/>
    </source>
</evidence>
<gene>
    <name evidence="10" type="ORF">RradSPS_0979</name>
    <name evidence="11" type="ORF">SIL72_06475</name>
</gene>
<dbReference type="InterPro" id="IPR050586">
    <property type="entry name" value="CPA3_Na-H_Antiporter_D"/>
</dbReference>
<dbReference type="eggNOG" id="COG0651">
    <property type="taxonomic scope" value="Bacteria"/>
</dbReference>
<feature type="transmembrane region" description="Helical" evidence="8">
    <location>
        <begin position="263"/>
        <end position="284"/>
    </location>
</feature>
<evidence type="ECO:0000256" key="3">
    <source>
        <dbReference type="ARBA" id="ARBA00022475"/>
    </source>
</evidence>
<feature type="domain" description="NADH:quinone oxidoreductase/Mrp antiporter transmembrane" evidence="9">
    <location>
        <begin position="128"/>
        <end position="369"/>
    </location>
</feature>
<dbReference type="Pfam" id="PF00361">
    <property type="entry name" value="Proton_antipo_M"/>
    <property type="match status" value="1"/>
</dbReference>
<evidence type="ECO:0000256" key="7">
    <source>
        <dbReference type="RuleBase" id="RU000320"/>
    </source>
</evidence>
<reference evidence="11" key="2">
    <citation type="submission" date="2023-11" db="EMBL/GenBank/DDBJ databases">
        <title>MicrobeMod: A computational toolkit for identifying prokaryotic methylation and restriction-modification with nanopore sequencing.</title>
        <authorList>
            <person name="Crits-Christoph A."/>
            <person name="Kang S.C."/>
            <person name="Lee H."/>
            <person name="Ostrov N."/>
        </authorList>
    </citation>
    <scope>NUCLEOTIDE SEQUENCE</scope>
    <source>
        <strain evidence="11">ATCC 51242</strain>
    </source>
</reference>
<evidence type="ECO:0000256" key="4">
    <source>
        <dbReference type="ARBA" id="ARBA00022692"/>
    </source>
</evidence>
<protein>
    <submittedName>
        <fullName evidence="10">Formate hydrogenlyase subunit 3/Multisubunit Na+/H+ antiporter MnhD subunit</fullName>
    </submittedName>
    <submittedName>
        <fullName evidence="11">Proton-conducting transporter membrane subunit</fullName>
    </submittedName>
</protein>
<evidence type="ECO:0000256" key="6">
    <source>
        <dbReference type="ARBA" id="ARBA00023136"/>
    </source>
</evidence>
<dbReference type="PANTHER" id="PTHR42703">
    <property type="entry name" value="NADH DEHYDROGENASE"/>
    <property type="match status" value="1"/>
</dbReference>
<reference evidence="10 12" key="1">
    <citation type="submission" date="2014-03" db="EMBL/GenBank/DDBJ databases">
        <title>Complete genome sequence of the Radio-Resistant Rubrobacter radiotolerans RSPS-4.</title>
        <authorList>
            <person name="Egas C.C."/>
            <person name="Barroso C.C."/>
            <person name="Froufe H.J.C."/>
            <person name="Pacheco J.J."/>
            <person name="Albuquerque L.L."/>
            <person name="da Costa M.M.S."/>
        </authorList>
    </citation>
    <scope>NUCLEOTIDE SEQUENCE [LARGE SCALE GENOMIC DNA]</scope>
    <source>
        <strain evidence="10 12">RSPS-4</strain>
    </source>
</reference>
<sequence length="592" mass="60859">MASAPGTLLTEAAWPLALVLPVLLAVLMLPRLTRSFALALAPLAALPALGLGVFGGTGAGSGADLPWALLGMRLGLSETTRVFMIFTATLWLVAGVYARTYMRPDANRVRFFAFFLVTLTGNLGLIMARDLASFYLFFTLMSFAAYGLIIHDATPRARRAARVYLILVVLGEAFILPAVLMTAATATNNLDNLAPSLAASPLRDWIVACALIGFGVKAGALPVHLWLPLAHPAAPTPASAVLSGSMIKAGLLGWLLFVPAGEAALPTFGTVAIVAGLAAVFYGVLVGISQSEPKSILAYSSISQMGLMTLALGVGMAAPAAWPAAIVAILVYATHHALAKGALFLGVGVADKAAGSGRSARLFALGGLVLAALVIAGAPLTSGALAKEFLKGATDIAPAPWNALLEPLIQAGAVGSTLIMLRFLYSIYCGFGPAPEAEKRLPAGLVLPWSVVLGGMFALLFVLPAPPAGLGYALLSLSALWPTALGVALFFGALWIGQRTRLRYPNVPEGDLLIPATSGISAVEAAGRRVGGALLSGYGALSGRARRRLSGTSGEIGTLAVLTELSLRRWTVAGGVVVALVGAMFALVVALV</sequence>
<dbReference type="OrthoDB" id="9768329at2"/>
<dbReference type="KEGG" id="rrd:RradSPS_0979"/>
<dbReference type="EMBL" id="JAWXXX010000001">
    <property type="protein sequence ID" value="MDX5893670.1"/>
    <property type="molecule type" value="Genomic_DNA"/>
</dbReference>
<organism evidence="10 12">
    <name type="scientific">Rubrobacter radiotolerans</name>
    <name type="common">Arthrobacter radiotolerans</name>
    <dbReference type="NCBI Taxonomy" id="42256"/>
    <lineage>
        <taxon>Bacteria</taxon>
        <taxon>Bacillati</taxon>
        <taxon>Actinomycetota</taxon>
        <taxon>Rubrobacteria</taxon>
        <taxon>Rubrobacterales</taxon>
        <taxon>Rubrobacteraceae</taxon>
        <taxon>Rubrobacter</taxon>
    </lineage>
</organism>
<keyword evidence="10" id="KW-0456">Lyase</keyword>
<feature type="transmembrane region" description="Helical" evidence="8">
    <location>
        <begin position="239"/>
        <end position="257"/>
    </location>
</feature>
<dbReference type="Proteomes" id="UP000025229">
    <property type="component" value="Chromosome"/>
</dbReference>
<evidence type="ECO:0000259" key="9">
    <source>
        <dbReference type="Pfam" id="PF00361"/>
    </source>
</evidence>
<comment type="similarity">
    <text evidence="2">Belongs to the CPA3 antiporters (TC 2.A.63) subunit D family.</text>
</comment>
<dbReference type="STRING" id="42256.RradSPS_0979"/>
<feature type="transmembrane region" description="Helical" evidence="8">
    <location>
        <begin position="570"/>
        <end position="591"/>
    </location>
</feature>
<feature type="transmembrane region" description="Helical" evidence="8">
    <location>
        <begin position="362"/>
        <end position="380"/>
    </location>
</feature>
<name>A0A023X1B1_RUBRA</name>
<evidence type="ECO:0000256" key="2">
    <source>
        <dbReference type="ARBA" id="ARBA00005346"/>
    </source>
</evidence>
<feature type="transmembrane region" description="Helical" evidence="8">
    <location>
        <begin position="12"/>
        <end position="29"/>
    </location>
</feature>
<dbReference type="PATRIC" id="fig|42256.3.peg.990"/>
<keyword evidence="4 7" id="KW-0812">Transmembrane</keyword>
<dbReference type="Proteomes" id="UP001281130">
    <property type="component" value="Unassembled WGS sequence"/>
</dbReference>
<dbReference type="GO" id="GO:0016829">
    <property type="term" value="F:lyase activity"/>
    <property type="evidence" value="ECO:0007669"/>
    <property type="project" value="UniProtKB-KW"/>
</dbReference>
<evidence type="ECO:0000313" key="11">
    <source>
        <dbReference type="EMBL" id="MDX5893670.1"/>
    </source>
</evidence>
<dbReference type="InterPro" id="IPR001750">
    <property type="entry name" value="ND/Mrp_TM"/>
</dbReference>
<feature type="transmembrane region" description="Helical" evidence="8">
    <location>
        <begin position="109"/>
        <end position="128"/>
    </location>
</feature>
<evidence type="ECO:0000256" key="8">
    <source>
        <dbReference type="SAM" id="Phobius"/>
    </source>
</evidence>
<dbReference type="RefSeq" id="WP_051589387.1">
    <property type="nucleotide sequence ID" value="NZ_CP007514.1"/>
</dbReference>
<dbReference type="PRINTS" id="PR01434">
    <property type="entry name" value="NADHDHGNASE5"/>
</dbReference>
<keyword evidence="12" id="KW-1185">Reference proteome</keyword>
<feature type="transmembrane region" description="Helical" evidence="8">
    <location>
        <begin position="408"/>
        <end position="431"/>
    </location>
</feature>
<feature type="transmembrane region" description="Helical" evidence="8">
    <location>
        <begin position="324"/>
        <end position="350"/>
    </location>
</feature>
<comment type="subcellular location">
    <subcellularLocation>
        <location evidence="1">Cell membrane</location>
        <topology evidence="1">Multi-pass membrane protein</topology>
    </subcellularLocation>
    <subcellularLocation>
        <location evidence="7">Membrane</location>
        <topology evidence="7">Multi-pass membrane protein</topology>
    </subcellularLocation>
</comment>
<dbReference type="EMBL" id="CP007514">
    <property type="protein sequence ID" value="AHY46262.1"/>
    <property type="molecule type" value="Genomic_DNA"/>
</dbReference>
<feature type="transmembrane region" description="Helical" evidence="8">
    <location>
        <begin position="296"/>
        <end position="318"/>
    </location>
</feature>
<dbReference type="GO" id="GO:0005886">
    <property type="term" value="C:plasma membrane"/>
    <property type="evidence" value="ECO:0007669"/>
    <property type="project" value="UniProtKB-SubCell"/>
</dbReference>
<feature type="transmembrane region" description="Helical" evidence="8">
    <location>
        <begin position="134"/>
        <end position="151"/>
    </location>
</feature>